<reference evidence="11" key="1">
    <citation type="submission" date="2022-11" db="UniProtKB">
        <authorList>
            <consortium name="WormBaseParasite"/>
        </authorList>
    </citation>
    <scope>IDENTIFICATION</scope>
</reference>
<dbReference type="CDD" id="cd01378">
    <property type="entry name" value="MYSc_Myo1"/>
    <property type="match status" value="1"/>
</dbReference>
<dbReference type="SUPFAM" id="SSF52540">
    <property type="entry name" value="P-loop containing nucleoside triphosphate hydrolases"/>
    <property type="match status" value="1"/>
</dbReference>
<evidence type="ECO:0000256" key="7">
    <source>
        <dbReference type="PROSITE-ProRule" id="PRU00782"/>
    </source>
</evidence>
<accession>A0A914DJ88</accession>
<dbReference type="InterPro" id="IPR001609">
    <property type="entry name" value="Myosin_head_motor_dom-like"/>
</dbReference>
<dbReference type="GO" id="GO:0016459">
    <property type="term" value="C:myosin complex"/>
    <property type="evidence" value="ECO:0007669"/>
    <property type="project" value="UniProtKB-KW"/>
</dbReference>
<evidence type="ECO:0000313" key="10">
    <source>
        <dbReference type="Proteomes" id="UP000887540"/>
    </source>
</evidence>
<dbReference type="InterPro" id="IPR036072">
    <property type="entry name" value="MYSc_Myo1"/>
</dbReference>
<evidence type="ECO:0000259" key="9">
    <source>
        <dbReference type="PROSITE" id="PS51757"/>
    </source>
</evidence>
<dbReference type="InterPro" id="IPR027417">
    <property type="entry name" value="P-loop_NTPase"/>
</dbReference>
<dbReference type="GO" id="GO:0006897">
    <property type="term" value="P:endocytosis"/>
    <property type="evidence" value="ECO:0007669"/>
    <property type="project" value="TreeGrafter"/>
</dbReference>
<dbReference type="Gene3D" id="1.20.58.530">
    <property type="match status" value="1"/>
</dbReference>
<keyword evidence="10" id="KW-1185">Reference proteome</keyword>
<dbReference type="GO" id="GO:0030048">
    <property type="term" value="P:actin filament-based movement"/>
    <property type="evidence" value="ECO:0007669"/>
    <property type="project" value="TreeGrafter"/>
</dbReference>
<dbReference type="Gene3D" id="1.20.5.4820">
    <property type="match status" value="1"/>
</dbReference>
<dbReference type="AlphaFoldDB" id="A0A914DJ88"/>
<dbReference type="PROSITE" id="PS50096">
    <property type="entry name" value="IQ"/>
    <property type="match status" value="1"/>
</dbReference>
<evidence type="ECO:0000313" key="11">
    <source>
        <dbReference type="WBParaSite" id="ACRNAN_scaffold2901.g7435.t1"/>
    </source>
</evidence>
<dbReference type="FunFam" id="1.10.10.820:FF:000001">
    <property type="entry name" value="Myosin heavy chain"/>
    <property type="match status" value="1"/>
</dbReference>
<keyword evidence="6 7" id="KW-0009">Actin-binding</keyword>
<evidence type="ECO:0000256" key="6">
    <source>
        <dbReference type="ARBA" id="ARBA00023203"/>
    </source>
</evidence>
<dbReference type="GO" id="GO:0005886">
    <property type="term" value="C:plasma membrane"/>
    <property type="evidence" value="ECO:0007669"/>
    <property type="project" value="TreeGrafter"/>
</dbReference>
<dbReference type="Gene3D" id="1.10.10.820">
    <property type="match status" value="1"/>
</dbReference>
<dbReference type="Gene3D" id="3.40.850.10">
    <property type="entry name" value="Kinesin motor domain"/>
    <property type="match status" value="1"/>
</dbReference>
<dbReference type="GO" id="GO:0005524">
    <property type="term" value="F:ATP binding"/>
    <property type="evidence" value="ECO:0007669"/>
    <property type="project" value="UniProtKB-UniRule"/>
</dbReference>
<keyword evidence="4 7" id="KW-0518">Myosin</keyword>
<dbReference type="PRINTS" id="PR00193">
    <property type="entry name" value="MYOSINHEAVY"/>
</dbReference>
<evidence type="ECO:0000259" key="8">
    <source>
        <dbReference type="PROSITE" id="PS51456"/>
    </source>
</evidence>
<keyword evidence="5 7" id="KW-0505">Motor protein</keyword>
<evidence type="ECO:0000256" key="3">
    <source>
        <dbReference type="ARBA" id="ARBA00022840"/>
    </source>
</evidence>
<name>A0A914DJ88_9BILA</name>
<dbReference type="Pfam" id="PF06017">
    <property type="entry name" value="Myosin_TH1"/>
    <property type="match status" value="1"/>
</dbReference>
<dbReference type="WBParaSite" id="ACRNAN_scaffold2901.g7435.t1">
    <property type="protein sequence ID" value="ACRNAN_scaffold2901.g7435.t1"/>
    <property type="gene ID" value="ACRNAN_scaffold2901.g7435"/>
</dbReference>
<dbReference type="Proteomes" id="UP000887540">
    <property type="component" value="Unplaced"/>
</dbReference>
<dbReference type="FunFam" id="1.20.58.530:FF:000004">
    <property type="entry name" value="Unconventional myosin ID"/>
    <property type="match status" value="1"/>
</dbReference>
<dbReference type="GO" id="GO:0000146">
    <property type="term" value="F:microfilament motor activity"/>
    <property type="evidence" value="ECO:0007669"/>
    <property type="project" value="TreeGrafter"/>
</dbReference>
<organism evidence="10 11">
    <name type="scientific">Acrobeloides nanus</name>
    <dbReference type="NCBI Taxonomy" id="290746"/>
    <lineage>
        <taxon>Eukaryota</taxon>
        <taxon>Metazoa</taxon>
        <taxon>Ecdysozoa</taxon>
        <taxon>Nematoda</taxon>
        <taxon>Chromadorea</taxon>
        <taxon>Rhabditida</taxon>
        <taxon>Tylenchina</taxon>
        <taxon>Cephalobomorpha</taxon>
        <taxon>Cephaloboidea</taxon>
        <taxon>Cephalobidae</taxon>
        <taxon>Acrobeloides</taxon>
    </lineage>
</organism>
<dbReference type="InterPro" id="IPR010926">
    <property type="entry name" value="Myosin_TH1"/>
</dbReference>
<keyword evidence="3 7" id="KW-0067">ATP-binding</keyword>
<evidence type="ECO:0000256" key="5">
    <source>
        <dbReference type="ARBA" id="ARBA00023175"/>
    </source>
</evidence>
<sequence>MALTEHDPKEYGVEDLVLLSTIDLPHIVGNLQLRYSKSRIYTYIGEVLVAVNPYRNLPIYERDYIEKYKGRELYERPPHVFAIADSAYRAMKRLGRDSCIVISGESGAGKTETSKIIMRYLAAITNVQQQREIERVKTVLIRATTVLESLGCAKTNRNDNSSRFGKYMHINFNYNGDPIGGKINNYLLEKSRVVRQQTGERNFHVFYQLLKGMDEAKLREWKLSRNPMDYFYLNQGGSNKLSTIDDQADFKDVHLSLKSIPKFSIDNIEQLFQVIASIIHLGNLKFQEVGVEGTEIANRPELETCARLLQVTPQQLSDALCKQVVAARGDIVSKEHDVNAALYTRDALAKAIYERLFNWVVERVNDAIHVDSQGRVHKGTVIGVLDIYGFEIFGTNSFEQLCINYCNEKLQQLFIELVLRQEQEEYQREGIQWKKIDYFNNKIICDLVEAPRTGIISILDEACYNVGNITDAVFLNEMNKKLAKHQHYISRALKPTEKSLAFEENFRITHYAGDVTYSVNGFIDKNKDTLFQDLKRLMFHSKLDLLKSIFPDGAKSVAEVNKRPLTAGTIFRNSMSDLVVQLASKDPLYIRCIKPNENKSSNEFDVERVEHQVRYLGLLENVRVRRAGFAYRMSYDRFVQRYKLLSKETWPNPRRGSNRDNTLLILREIGADQDCVPGKTKIFIRSPQTVFKLEQVRSDRIPYVVTFLQKMVRAVIARRYYKQLKAVYTIMNRYRRYKLRSYMVNVIETFRNVRQRPDLGKSLVWPKPPAVLNSFVQRLKRMHELWRAKVILAKMPPHLRESLPQKLAAFEVFNKKRAEWGYSRSWKGDYLSLQGENEPTTAAITYRSSIEALKHAHPFSKVLFSSFIQKFNRFNKSSHRVLLVTDNFVAKLDAKKFKLLKEPAPISSITGLSVTSMSNGLVVFHIGSNDFIGCLINPKNEDRVGELVGVLAAHIEKQHHRKLPVSVGAALQCTLGSKSRSVHINATDVNQAVMFKSSGKDIEFIGPVISV</sequence>
<dbReference type="GO" id="GO:0005737">
    <property type="term" value="C:cytoplasm"/>
    <property type="evidence" value="ECO:0007669"/>
    <property type="project" value="TreeGrafter"/>
</dbReference>
<dbReference type="GO" id="GO:0005902">
    <property type="term" value="C:microvillus"/>
    <property type="evidence" value="ECO:0007669"/>
    <property type="project" value="TreeGrafter"/>
</dbReference>
<dbReference type="PANTHER" id="PTHR13140:SF713">
    <property type="entry name" value="UNCONVENTIONAL MYOSIN ID"/>
    <property type="match status" value="1"/>
</dbReference>
<comment type="similarity">
    <text evidence="1 7">Belongs to the TRAFAC class myosin-kinesin ATPase superfamily. Myosin family.</text>
</comment>
<protein>
    <submittedName>
        <fullName evidence="11">Uncharacterized protein</fullName>
    </submittedName>
</protein>
<evidence type="ECO:0000256" key="4">
    <source>
        <dbReference type="ARBA" id="ARBA00023123"/>
    </source>
</evidence>
<feature type="domain" description="Myosin motor" evidence="8">
    <location>
        <begin position="11"/>
        <end position="698"/>
    </location>
</feature>
<feature type="domain" description="TH1" evidence="9">
    <location>
        <begin position="815"/>
        <end position="1008"/>
    </location>
</feature>
<dbReference type="PANTHER" id="PTHR13140">
    <property type="entry name" value="MYOSIN"/>
    <property type="match status" value="1"/>
</dbReference>
<feature type="binding site" evidence="7">
    <location>
        <begin position="104"/>
        <end position="111"/>
    </location>
    <ligand>
        <name>ATP</name>
        <dbReference type="ChEBI" id="CHEBI:30616"/>
    </ligand>
</feature>
<feature type="region of interest" description="Actin-binding" evidence="7">
    <location>
        <begin position="575"/>
        <end position="597"/>
    </location>
</feature>
<keyword evidence="2 7" id="KW-0547">Nucleotide-binding</keyword>
<evidence type="ECO:0000256" key="1">
    <source>
        <dbReference type="ARBA" id="ARBA00008314"/>
    </source>
</evidence>
<evidence type="ECO:0000256" key="2">
    <source>
        <dbReference type="ARBA" id="ARBA00022741"/>
    </source>
</evidence>
<dbReference type="SMART" id="SM00242">
    <property type="entry name" value="MYSc"/>
    <property type="match status" value="1"/>
</dbReference>
<dbReference type="Gene3D" id="1.20.120.720">
    <property type="entry name" value="Myosin VI head, motor domain, U50 subdomain"/>
    <property type="match status" value="1"/>
</dbReference>
<dbReference type="PROSITE" id="PS51456">
    <property type="entry name" value="MYOSIN_MOTOR"/>
    <property type="match status" value="1"/>
</dbReference>
<dbReference type="PROSITE" id="PS51757">
    <property type="entry name" value="TH1"/>
    <property type="match status" value="1"/>
</dbReference>
<dbReference type="GO" id="GO:0007368">
    <property type="term" value="P:determination of left/right symmetry"/>
    <property type="evidence" value="ECO:0007669"/>
    <property type="project" value="UniProtKB-ARBA"/>
</dbReference>
<dbReference type="GO" id="GO:0051015">
    <property type="term" value="F:actin filament binding"/>
    <property type="evidence" value="ECO:0007669"/>
    <property type="project" value="TreeGrafter"/>
</dbReference>
<dbReference type="GO" id="GO:0007015">
    <property type="term" value="P:actin filament organization"/>
    <property type="evidence" value="ECO:0007669"/>
    <property type="project" value="TreeGrafter"/>
</dbReference>
<proteinExistence type="inferred from homology"/>
<dbReference type="GO" id="GO:0005546">
    <property type="term" value="F:phosphatidylinositol-4,5-bisphosphate binding"/>
    <property type="evidence" value="ECO:0007669"/>
    <property type="project" value="UniProtKB-ARBA"/>
</dbReference>
<dbReference type="Pfam" id="PF00063">
    <property type="entry name" value="Myosin_head"/>
    <property type="match status" value="1"/>
</dbReference>
<dbReference type="InterPro" id="IPR036961">
    <property type="entry name" value="Kinesin_motor_dom_sf"/>
</dbReference>